<protein>
    <submittedName>
        <fullName evidence="1">Uncharacterized protein</fullName>
    </submittedName>
</protein>
<organism evidence="1">
    <name type="scientific">uncultured marine thaumarchaeote KM3_37_D10</name>
    <dbReference type="NCBI Taxonomy" id="1456137"/>
    <lineage>
        <taxon>Archaea</taxon>
        <taxon>Nitrososphaerota</taxon>
        <taxon>environmental samples</taxon>
    </lineage>
</organism>
<dbReference type="EMBL" id="KF900864">
    <property type="protein sequence ID" value="AIF09484.1"/>
    <property type="molecule type" value="Genomic_DNA"/>
</dbReference>
<accession>A0A075H0A8</accession>
<evidence type="ECO:0000313" key="1">
    <source>
        <dbReference type="EMBL" id="AIF09484.1"/>
    </source>
</evidence>
<dbReference type="AlphaFoldDB" id="A0A075H0A8"/>
<sequence>MTLAMNWPGMGDPTKRKKTLRFLAMTAIIAISVGVASSLVQGQLSQNDPLKVCINDRNTQFVISATLELYVDGNKAEIPANVGFEDGCQKSLYTLTDDGTIYAEWMEEYEFEIGHFLWSWDFPMRDMVLDESRIIVNGKESPNFINELLVDGYHYRAEFTSKDYDSSKDADFMPPDL</sequence>
<proteinExistence type="predicted"/>
<reference evidence="1" key="1">
    <citation type="journal article" date="2014" name="Genome Biol. Evol.">
        <title>Pangenome evidence for extensive interdomain horizontal transfer affecting lineage core and shell genes in uncultured planktonic thaumarchaeota and euryarchaeota.</title>
        <authorList>
            <person name="Deschamps P."/>
            <person name="Zivanovic Y."/>
            <person name="Moreira D."/>
            <person name="Rodriguez-Valera F."/>
            <person name="Lopez-Garcia P."/>
        </authorList>
    </citation>
    <scope>NUCLEOTIDE SEQUENCE</scope>
</reference>
<name>A0A075H0A8_9ARCH</name>